<comment type="caution">
    <text evidence="1">The sequence shown here is derived from an EMBL/GenBank/DDBJ whole genome shotgun (WGS) entry which is preliminary data.</text>
</comment>
<protein>
    <submittedName>
        <fullName evidence="1">DUF1534 domain-containing protein</fullName>
    </submittedName>
</protein>
<evidence type="ECO:0000313" key="1">
    <source>
        <dbReference type="EMBL" id="MCF5632533.1"/>
    </source>
</evidence>
<gene>
    <name evidence="1" type="ORF">GIV53_25310</name>
</gene>
<evidence type="ECO:0000313" key="2">
    <source>
        <dbReference type="Proteomes" id="UP000814010"/>
    </source>
</evidence>
<accession>A0A9Q4A8W3</accession>
<reference evidence="1" key="1">
    <citation type="submission" date="2019-11" db="EMBL/GenBank/DDBJ databases">
        <title>Epiphytic Pseudomonas syringae from cherry orchards.</title>
        <authorList>
            <person name="Hulin M.T."/>
        </authorList>
    </citation>
    <scope>NUCLEOTIDE SEQUENCE</scope>
    <source>
        <strain evidence="1">PA-2-5E</strain>
    </source>
</reference>
<dbReference type="AlphaFoldDB" id="A0A9Q4A8W3"/>
<dbReference type="Proteomes" id="UP000814010">
    <property type="component" value="Unassembled WGS sequence"/>
</dbReference>
<proteinExistence type="predicted"/>
<dbReference type="EMBL" id="WKAE01000478">
    <property type="protein sequence ID" value="MCF5632533.1"/>
    <property type="molecule type" value="Genomic_DNA"/>
</dbReference>
<organism evidence="1 2">
    <name type="scientific">Pseudomonas syringae</name>
    <dbReference type="NCBI Taxonomy" id="317"/>
    <lineage>
        <taxon>Bacteria</taxon>
        <taxon>Pseudomonadati</taxon>
        <taxon>Pseudomonadota</taxon>
        <taxon>Gammaproteobacteria</taxon>
        <taxon>Pseudomonadales</taxon>
        <taxon>Pseudomonadaceae</taxon>
        <taxon>Pseudomonas</taxon>
    </lineage>
</organism>
<sequence length="62" mass="6569">MPDEPGKPGLSGRLIKIGRGASRTACPRGAWAREVFSLTPLVPHALRGNALGDAPRHKSALR</sequence>
<feature type="non-terminal residue" evidence="1">
    <location>
        <position position="62"/>
    </location>
</feature>
<dbReference type="AntiFam" id="ANF00261">
    <property type="entry name" value="Protein of unknown function (DUF1534)"/>
</dbReference>
<name>A0A9Q4A8W3_PSESX</name>